<dbReference type="Proteomes" id="UP000187465">
    <property type="component" value="Unassembled WGS sequence"/>
</dbReference>
<sequence length="285" mass="31745">MYNKFTESGPQPSVHFTAARKAEPGPNELFITNRFTLTGTVKDPSCLQLFHGACHLPGHYPYSSVGVVTKAGLGAEHRVGQALVFSPHYTKDVCVPLHSGVDGQIFISNDLDPVTAAFVPMFCVALNVCEELADEGIKTVELWGMGLLGKLLLRLLEQDEDLSFSVEKKEAKDEIWAGLNSGVWDCEERAIVALDSDLLSQVQRHSALKNDPPDQHIQFIDLTRPGILKESITHDRIQEISRRIGKQELEVTSLIAQHIHAEHMEQFIRQAAEGFFEGKTVVYDW</sequence>
<evidence type="ECO:0008006" key="3">
    <source>
        <dbReference type="Google" id="ProtNLM"/>
    </source>
</evidence>
<evidence type="ECO:0000313" key="1">
    <source>
        <dbReference type="EMBL" id="OMD30130.1"/>
    </source>
</evidence>
<dbReference type="AlphaFoldDB" id="A0A1R0X6B5"/>
<evidence type="ECO:0000313" key="2">
    <source>
        <dbReference type="Proteomes" id="UP000187465"/>
    </source>
</evidence>
<accession>A0A1R0X6B5</accession>
<organism evidence="1 2">
    <name type="scientific">Paenibacillus odorifer</name>
    <dbReference type="NCBI Taxonomy" id="189426"/>
    <lineage>
        <taxon>Bacteria</taxon>
        <taxon>Bacillati</taxon>
        <taxon>Bacillota</taxon>
        <taxon>Bacilli</taxon>
        <taxon>Bacillales</taxon>
        <taxon>Paenibacillaceae</taxon>
        <taxon>Paenibacillus</taxon>
    </lineage>
</organism>
<proteinExistence type="predicted"/>
<dbReference type="RefSeq" id="WP_076105491.1">
    <property type="nucleotide sequence ID" value="NZ_MKQK01000065.1"/>
</dbReference>
<gene>
    <name evidence="1" type="ORF">BJP51_21530</name>
</gene>
<comment type="caution">
    <text evidence="1">The sequence shown here is derived from an EMBL/GenBank/DDBJ whole genome shotgun (WGS) entry which is preliminary data.</text>
</comment>
<dbReference type="EMBL" id="MKQP01000027">
    <property type="protein sequence ID" value="OMD30130.1"/>
    <property type="molecule type" value="Genomic_DNA"/>
</dbReference>
<reference evidence="1 2" key="1">
    <citation type="submission" date="2016-10" db="EMBL/GenBank/DDBJ databases">
        <title>Paenibacillus species isolates.</title>
        <authorList>
            <person name="Beno S.M."/>
        </authorList>
    </citation>
    <scope>NUCLEOTIDE SEQUENCE [LARGE SCALE GENOMIC DNA]</scope>
    <source>
        <strain evidence="1 2">FSL H7-0604</strain>
    </source>
</reference>
<protein>
    <recommendedName>
        <fullName evidence="3">Dehydrogenase</fullName>
    </recommendedName>
</protein>
<name>A0A1R0X6B5_9BACL</name>